<keyword evidence="4" id="KW-0067">ATP-binding</keyword>
<reference evidence="4 5" key="1">
    <citation type="submission" date="2023-10" db="EMBL/GenBank/DDBJ databases">
        <title>Characterization of rhizosphere-enriched actinobacteria from wheat plants lab-grown on chernevaya soil.</title>
        <authorList>
            <person name="Tikhonova E.N."/>
            <person name="Konopkin A."/>
            <person name="Kravchenko I.K."/>
        </authorList>
    </citation>
    <scope>NUCLEOTIDE SEQUENCE [LARGE SCALE GENOMIC DNA]</scope>
    <source>
        <strain evidence="4 5">RR29</strain>
    </source>
</reference>
<keyword evidence="1" id="KW-0723">Serine/threonine-protein kinase</keyword>
<dbReference type="GO" id="GO:0005524">
    <property type="term" value="F:ATP binding"/>
    <property type="evidence" value="ECO:0007669"/>
    <property type="project" value="UniProtKB-KW"/>
</dbReference>
<evidence type="ECO:0000313" key="5">
    <source>
        <dbReference type="Proteomes" id="UP001187346"/>
    </source>
</evidence>
<dbReference type="InterPro" id="IPR003594">
    <property type="entry name" value="HATPase_dom"/>
</dbReference>
<keyword evidence="1" id="KW-0808">Transferase</keyword>
<dbReference type="CDD" id="cd16936">
    <property type="entry name" value="HATPase_RsbW-like"/>
    <property type="match status" value="1"/>
</dbReference>
<dbReference type="PANTHER" id="PTHR35526:SF3">
    <property type="entry name" value="ANTI-SIGMA-F FACTOR RSBW"/>
    <property type="match status" value="1"/>
</dbReference>
<dbReference type="InterPro" id="IPR036890">
    <property type="entry name" value="HATPase_C_sf"/>
</dbReference>
<keyword evidence="4" id="KW-0547">Nucleotide-binding</keyword>
<evidence type="ECO:0000256" key="1">
    <source>
        <dbReference type="ARBA" id="ARBA00022527"/>
    </source>
</evidence>
<feature type="region of interest" description="Disordered" evidence="2">
    <location>
        <begin position="181"/>
        <end position="227"/>
    </location>
</feature>
<protein>
    <submittedName>
        <fullName evidence="4">ATP-binding protein</fullName>
    </submittedName>
</protein>
<keyword evidence="5" id="KW-1185">Reference proteome</keyword>
<accession>A0ABU4FK20</accession>
<evidence type="ECO:0000259" key="3">
    <source>
        <dbReference type="Pfam" id="PF13581"/>
    </source>
</evidence>
<dbReference type="Pfam" id="PF13581">
    <property type="entry name" value="HATPase_c_2"/>
    <property type="match status" value="1"/>
</dbReference>
<organism evidence="4 5">
    <name type="scientific">Streptomyces prunicolor</name>
    <dbReference type="NCBI Taxonomy" id="67348"/>
    <lineage>
        <taxon>Bacteria</taxon>
        <taxon>Bacillati</taxon>
        <taxon>Actinomycetota</taxon>
        <taxon>Actinomycetes</taxon>
        <taxon>Kitasatosporales</taxon>
        <taxon>Streptomycetaceae</taxon>
        <taxon>Streptomyces</taxon>
    </lineage>
</organism>
<gene>
    <name evidence="4" type="ORF">R5A26_34010</name>
</gene>
<dbReference type="Gene3D" id="3.30.565.10">
    <property type="entry name" value="Histidine kinase-like ATPase, C-terminal domain"/>
    <property type="match status" value="1"/>
</dbReference>
<name>A0ABU4FK20_9ACTN</name>
<sequence>MPNDRRRGLPTVGDGCTTILGPGKSSVRQARELVRKRLAEYGLQDLVDIAELLVSELATNAVVHAGGRYRLTLTLGVGTLRCEVADERRHLPRPPHRHAERDDHLDVDPDSENGRGLFLVDALAHRWGSRLVEEGKEVWFELETDAPDSTANDAAETDVHLPAPARPRAQEPHGCAELDHERADHHYSPDGDRAEDLGLLGRYRPRRPVPGTVSRAPRGSAPAAVSA</sequence>
<evidence type="ECO:0000256" key="2">
    <source>
        <dbReference type="SAM" id="MobiDB-lite"/>
    </source>
</evidence>
<dbReference type="Proteomes" id="UP001187346">
    <property type="component" value="Unassembled WGS sequence"/>
</dbReference>
<feature type="compositionally biased region" description="Basic and acidic residues" evidence="2">
    <location>
        <begin position="97"/>
        <end position="107"/>
    </location>
</feature>
<keyword evidence="1" id="KW-0418">Kinase</keyword>
<dbReference type="InterPro" id="IPR050267">
    <property type="entry name" value="Anti-sigma-factor_SerPK"/>
</dbReference>
<dbReference type="PANTHER" id="PTHR35526">
    <property type="entry name" value="ANTI-SIGMA-F FACTOR RSBW-RELATED"/>
    <property type="match status" value="1"/>
</dbReference>
<feature type="domain" description="Histidine kinase/HSP90-like ATPase" evidence="3">
    <location>
        <begin position="26"/>
        <end position="140"/>
    </location>
</feature>
<feature type="compositionally biased region" description="Basic and acidic residues" evidence="2">
    <location>
        <begin position="181"/>
        <end position="196"/>
    </location>
</feature>
<evidence type="ECO:0000313" key="4">
    <source>
        <dbReference type="EMBL" id="MDV7220966.1"/>
    </source>
</evidence>
<comment type="caution">
    <text evidence="4">The sequence shown here is derived from an EMBL/GenBank/DDBJ whole genome shotgun (WGS) entry which is preliminary data.</text>
</comment>
<dbReference type="EMBL" id="JAWMAJ010000151">
    <property type="protein sequence ID" value="MDV7220966.1"/>
    <property type="molecule type" value="Genomic_DNA"/>
</dbReference>
<feature type="region of interest" description="Disordered" evidence="2">
    <location>
        <begin position="91"/>
        <end position="110"/>
    </location>
</feature>
<dbReference type="SUPFAM" id="SSF55874">
    <property type="entry name" value="ATPase domain of HSP90 chaperone/DNA topoisomerase II/histidine kinase"/>
    <property type="match status" value="1"/>
</dbReference>
<proteinExistence type="predicted"/>
<dbReference type="RefSeq" id="WP_317774371.1">
    <property type="nucleotide sequence ID" value="NZ_JAWMAJ010000151.1"/>
</dbReference>